<dbReference type="PANTHER" id="PTHR33734">
    <property type="entry name" value="LYSM DOMAIN-CONTAINING GPI-ANCHORED PROTEIN 2"/>
    <property type="match status" value="1"/>
</dbReference>
<dbReference type="InterPro" id="IPR036514">
    <property type="entry name" value="SGNH_hydro_sf"/>
</dbReference>
<comment type="caution">
    <text evidence="2">The sequence shown here is derived from an EMBL/GenBank/DDBJ whole genome shotgun (WGS) entry which is preliminary data.</text>
</comment>
<protein>
    <submittedName>
        <fullName evidence="2">LysM peptidoglycan-binding domain-containing protein</fullName>
    </submittedName>
</protein>
<reference evidence="2 3" key="1">
    <citation type="journal article" date="2006" name="Int. J. Syst. Evol. Microbiol.">
        <title>Myroides pelagicus sp. nov., isolated from seawater in Thailand.</title>
        <authorList>
            <person name="Yoon J."/>
            <person name="Maneerat S."/>
            <person name="Kawai F."/>
            <person name="Yokota A."/>
        </authorList>
    </citation>
    <scope>NUCLEOTIDE SEQUENCE [LARGE SCALE GENOMIC DNA]</scope>
    <source>
        <strain evidence="2 3">SM1T</strain>
    </source>
</reference>
<evidence type="ECO:0000259" key="1">
    <source>
        <dbReference type="PROSITE" id="PS51782"/>
    </source>
</evidence>
<dbReference type="SUPFAM" id="SSF54106">
    <property type="entry name" value="LysM domain"/>
    <property type="match status" value="1"/>
</dbReference>
<dbReference type="Pfam" id="PF01476">
    <property type="entry name" value="LysM"/>
    <property type="match status" value="1"/>
</dbReference>
<proteinExistence type="predicted"/>
<evidence type="ECO:0000313" key="2">
    <source>
        <dbReference type="EMBL" id="MTH29996.1"/>
    </source>
</evidence>
<gene>
    <name evidence="2" type="ORF">GJV77_08730</name>
</gene>
<feature type="domain" description="LysM" evidence="1">
    <location>
        <begin position="207"/>
        <end position="250"/>
    </location>
</feature>
<dbReference type="InterPro" id="IPR018392">
    <property type="entry name" value="LysM"/>
</dbReference>
<evidence type="ECO:0000313" key="3">
    <source>
        <dbReference type="Proteomes" id="UP000488936"/>
    </source>
</evidence>
<dbReference type="InterPro" id="IPR013830">
    <property type="entry name" value="SGNH_hydro"/>
</dbReference>
<dbReference type="CDD" id="cd00118">
    <property type="entry name" value="LysM"/>
    <property type="match status" value="1"/>
</dbReference>
<dbReference type="OrthoDB" id="9764375at2"/>
<name>A0A7K1GMB9_9FLAO</name>
<dbReference type="AlphaFoldDB" id="A0A7K1GMB9"/>
<dbReference type="Proteomes" id="UP000488936">
    <property type="component" value="Unassembled WGS sequence"/>
</dbReference>
<dbReference type="RefSeq" id="WP_155035988.1">
    <property type="nucleotide sequence ID" value="NZ_JAYMMG010000004.1"/>
</dbReference>
<sequence>MIKSKIAFIIGSIFLGGWAFAQDNKTIRYQVNSETSLDTLSNQEVIEEGNHIHYADRLDNFFEQLYLLDSLKQGKVNIVHVGDSHIQADFLTGKIRKLMQSRFGNGGLGFVFPYRLAKTNGNSAVRYTSNVDWDSRRNIYPVNGANVGLSGISLSTENKNLVIEMKIRDNEYSFSRMKVFTPTEEQLFNLGRTDKQLSLDSGVSKKVHHTIRSGESLSSIARKYGTTITELKKTNRLRNNTIHAGKRLSVPTKAKEPVFVNPSVFEEVEAVKAEGYYDFSFNKEQNKIYFYPKEDVDLYDLNGIVLENSEAGLIYHAIGVNGAKFSDYTKYPLFFEQLKGLEPDLLVLSMGTNEAFDRMSVEEFQEKVNAFLLELKRKLPNVNVLITTPPPSYFSKGEPNTLATEFSNEMLINGMNSDYAVWDLYYNLGGNLGLEQLREESLLGRDLVHYTVKGYEYSADLFFDAIIAAYQRYLEKKK</sequence>
<organism evidence="2 3">
    <name type="scientific">Myroides pelagicus</name>
    <dbReference type="NCBI Taxonomy" id="270914"/>
    <lineage>
        <taxon>Bacteria</taxon>
        <taxon>Pseudomonadati</taxon>
        <taxon>Bacteroidota</taxon>
        <taxon>Flavobacteriia</taxon>
        <taxon>Flavobacteriales</taxon>
        <taxon>Flavobacteriaceae</taxon>
        <taxon>Myroides</taxon>
    </lineage>
</organism>
<dbReference type="InterPro" id="IPR036779">
    <property type="entry name" value="LysM_dom_sf"/>
</dbReference>
<dbReference type="GO" id="GO:0016788">
    <property type="term" value="F:hydrolase activity, acting on ester bonds"/>
    <property type="evidence" value="ECO:0007669"/>
    <property type="project" value="InterPro"/>
</dbReference>
<dbReference type="EMBL" id="WMJY01000017">
    <property type="protein sequence ID" value="MTH29996.1"/>
    <property type="molecule type" value="Genomic_DNA"/>
</dbReference>
<dbReference type="SUPFAM" id="SSF52266">
    <property type="entry name" value="SGNH hydrolase"/>
    <property type="match status" value="1"/>
</dbReference>
<keyword evidence="3" id="KW-1185">Reference proteome</keyword>
<dbReference type="Pfam" id="PF13472">
    <property type="entry name" value="Lipase_GDSL_2"/>
    <property type="match status" value="1"/>
</dbReference>
<dbReference type="SMART" id="SM00257">
    <property type="entry name" value="LysM"/>
    <property type="match status" value="1"/>
</dbReference>
<dbReference type="PROSITE" id="PS51782">
    <property type="entry name" value="LYSM"/>
    <property type="match status" value="1"/>
</dbReference>
<dbReference type="PANTHER" id="PTHR33734:SF22">
    <property type="entry name" value="MEMBRANE-BOUND LYTIC MUREIN TRANSGLYCOSYLASE D"/>
    <property type="match status" value="1"/>
</dbReference>
<accession>A0A7K1GMB9</accession>
<dbReference type="Gene3D" id="3.40.50.1110">
    <property type="entry name" value="SGNH hydrolase"/>
    <property type="match status" value="2"/>
</dbReference>
<dbReference type="Gene3D" id="3.10.350.10">
    <property type="entry name" value="LysM domain"/>
    <property type="match status" value="1"/>
</dbReference>